<keyword evidence="6 7" id="KW-0472">Membrane</keyword>
<evidence type="ECO:0000256" key="1">
    <source>
        <dbReference type="ARBA" id="ARBA00004273"/>
    </source>
</evidence>
<feature type="transmembrane region" description="Helical" evidence="7">
    <location>
        <begin position="127"/>
        <end position="148"/>
    </location>
</feature>
<keyword evidence="7" id="KW-1133">Transmembrane helix</keyword>
<dbReference type="PANTHER" id="PTHR10510">
    <property type="entry name" value="CYTOCHROME C OXIDASE POLYPEPTIDE 7A"/>
    <property type="match status" value="1"/>
</dbReference>
<evidence type="ECO:0000256" key="2">
    <source>
        <dbReference type="ARBA" id="ARBA00009331"/>
    </source>
</evidence>
<keyword evidence="4" id="KW-0809">Transit peptide</keyword>
<evidence type="ECO:0000313" key="8">
    <source>
        <dbReference type="EMBL" id="KAH7939345.1"/>
    </source>
</evidence>
<dbReference type="InterPro" id="IPR036539">
    <property type="entry name" value="Cyt_c_oxidase_su7a_sf"/>
</dbReference>
<dbReference type="VEuPathDB" id="VectorBase:RSAN_045492"/>
<comment type="similarity">
    <text evidence="2">Belongs to the cytochrome c oxidase VIIa family.</text>
</comment>
<keyword evidence="9" id="KW-1185">Reference proteome</keyword>
<evidence type="ECO:0000256" key="5">
    <source>
        <dbReference type="ARBA" id="ARBA00023128"/>
    </source>
</evidence>
<dbReference type="PANTHER" id="PTHR10510:SF11">
    <property type="entry name" value="CYTOCHROME C OXIDASE SUBUNIT 7A, MITOCHONDRIAL"/>
    <property type="match status" value="1"/>
</dbReference>
<keyword evidence="3" id="KW-0999">Mitochondrion inner membrane</keyword>
<name>A0A9D4PE11_RHISA</name>
<dbReference type="Gene3D" id="4.10.91.10">
    <property type="entry name" value="Cytochrome c oxidase, subunit VIIa"/>
    <property type="match status" value="1"/>
</dbReference>
<organism evidence="8 9">
    <name type="scientific">Rhipicephalus sanguineus</name>
    <name type="common">Brown dog tick</name>
    <name type="synonym">Ixodes sanguineus</name>
    <dbReference type="NCBI Taxonomy" id="34632"/>
    <lineage>
        <taxon>Eukaryota</taxon>
        <taxon>Metazoa</taxon>
        <taxon>Ecdysozoa</taxon>
        <taxon>Arthropoda</taxon>
        <taxon>Chelicerata</taxon>
        <taxon>Arachnida</taxon>
        <taxon>Acari</taxon>
        <taxon>Parasitiformes</taxon>
        <taxon>Ixodida</taxon>
        <taxon>Ixodoidea</taxon>
        <taxon>Ixodidae</taxon>
        <taxon>Rhipicephalinae</taxon>
        <taxon>Rhipicephalus</taxon>
        <taxon>Rhipicephalus</taxon>
    </lineage>
</organism>
<dbReference type="InterPro" id="IPR003177">
    <property type="entry name" value="Cytc_oxidase_su7a_met"/>
</dbReference>
<evidence type="ECO:0000256" key="7">
    <source>
        <dbReference type="SAM" id="Phobius"/>
    </source>
</evidence>
<reference evidence="8" key="2">
    <citation type="submission" date="2021-09" db="EMBL/GenBank/DDBJ databases">
        <authorList>
            <person name="Jia N."/>
            <person name="Wang J."/>
            <person name="Shi W."/>
            <person name="Du L."/>
            <person name="Sun Y."/>
            <person name="Zhan W."/>
            <person name="Jiang J."/>
            <person name="Wang Q."/>
            <person name="Zhang B."/>
            <person name="Ji P."/>
            <person name="Sakyi L.B."/>
            <person name="Cui X."/>
            <person name="Yuan T."/>
            <person name="Jiang B."/>
            <person name="Yang W."/>
            <person name="Lam T.T.-Y."/>
            <person name="Chang Q."/>
            <person name="Ding S."/>
            <person name="Wang X."/>
            <person name="Zhu J."/>
            <person name="Ruan X."/>
            <person name="Zhao L."/>
            <person name="Wei J."/>
            <person name="Que T."/>
            <person name="Du C."/>
            <person name="Cheng J."/>
            <person name="Dai P."/>
            <person name="Han X."/>
            <person name="Huang E."/>
            <person name="Gao Y."/>
            <person name="Liu J."/>
            <person name="Shao H."/>
            <person name="Ye R."/>
            <person name="Li L."/>
            <person name="Wei W."/>
            <person name="Wang X."/>
            <person name="Wang C."/>
            <person name="Huo Q."/>
            <person name="Li W."/>
            <person name="Guo W."/>
            <person name="Chen H."/>
            <person name="Chen S."/>
            <person name="Zhou L."/>
            <person name="Zhou L."/>
            <person name="Ni X."/>
            <person name="Tian J."/>
            <person name="Zhou Y."/>
            <person name="Sheng Y."/>
            <person name="Liu T."/>
            <person name="Pan Y."/>
            <person name="Xia L."/>
            <person name="Li J."/>
            <person name="Zhao F."/>
            <person name="Cao W."/>
        </authorList>
    </citation>
    <scope>NUCLEOTIDE SEQUENCE</scope>
    <source>
        <strain evidence="8">Rsan-2018</strain>
        <tissue evidence="8">Larvae</tissue>
    </source>
</reference>
<keyword evidence="5" id="KW-0496">Mitochondrion</keyword>
<protein>
    <submittedName>
        <fullName evidence="8">Uncharacterized protein</fullName>
    </submittedName>
</protein>
<gene>
    <name evidence="8" type="ORF">HPB52_011352</name>
</gene>
<dbReference type="EMBL" id="JABSTV010001254">
    <property type="protein sequence ID" value="KAH7939345.1"/>
    <property type="molecule type" value="Genomic_DNA"/>
</dbReference>
<dbReference type="Pfam" id="PF02238">
    <property type="entry name" value="COX7a"/>
    <property type="match status" value="1"/>
</dbReference>
<sequence>MKHLPCRIRSERFIIARTSGIPVRRPRSSTTAESGPLQFSRFLALRAEDVLEKDEQRYKSQIRGSKAAMNAARAVTTVARRAPQLTTTAVAPARKYRTLAQIKELQKQFSKDDGVPVYLKGGPFDQVLYRFTLGLTVVSLSMCFYNVYRLIYRQAK</sequence>
<reference evidence="8" key="1">
    <citation type="journal article" date="2020" name="Cell">
        <title>Large-Scale Comparative Analyses of Tick Genomes Elucidate Their Genetic Diversity and Vector Capacities.</title>
        <authorList>
            <consortium name="Tick Genome and Microbiome Consortium (TIGMIC)"/>
            <person name="Jia N."/>
            <person name="Wang J."/>
            <person name="Shi W."/>
            <person name="Du L."/>
            <person name="Sun Y."/>
            <person name="Zhan W."/>
            <person name="Jiang J.F."/>
            <person name="Wang Q."/>
            <person name="Zhang B."/>
            <person name="Ji P."/>
            <person name="Bell-Sakyi L."/>
            <person name="Cui X.M."/>
            <person name="Yuan T.T."/>
            <person name="Jiang B.G."/>
            <person name="Yang W.F."/>
            <person name="Lam T.T."/>
            <person name="Chang Q.C."/>
            <person name="Ding S.J."/>
            <person name="Wang X.J."/>
            <person name="Zhu J.G."/>
            <person name="Ruan X.D."/>
            <person name="Zhao L."/>
            <person name="Wei J.T."/>
            <person name="Ye R.Z."/>
            <person name="Que T.C."/>
            <person name="Du C.H."/>
            <person name="Zhou Y.H."/>
            <person name="Cheng J.X."/>
            <person name="Dai P.F."/>
            <person name="Guo W.B."/>
            <person name="Han X.H."/>
            <person name="Huang E.J."/>
            <person name="Li L.F."/>
            <person name="Wei W."/>
            <person name="Gao Y.C."/>
            <person name="Liu J.Z."/>
            <person name="Shao H.Z."/>
            <person name="Wang X."/>
            <person name="Wang C.C."/>
            <person name="Yang T.C."/>
            <person name="Huo Q.B."/>
            <person name="Li W."/>
            <person name="Chen H.Y."/>
            <person name="Chen S.E."/>
            <person name="Zhou L.G."/>
            <person name="Ni X.B."/>
            <person name="Tian J.H."/>
            <person name="Sheng Y."/>
            <person name="Liu T."/>
            <person name="Pan Y.S."/>
            <person name="Xia L.Y."/>
            <person name="Li J."/>
            <person name="Zhao F."/>
            <person name="Cao W.C."/>
        </authorList>
    </citation>
    <scope>NUCLEOTIDE SEQUENCE</scope>
    <source>
        <strain evidence="8">Rsan-2018</strain>
    </source>
</reference>
<evidence type="ECO:0000256" key="4">
    <source>
        <dbReference type="ARBA" id="ARBA00022946"/>
    </source>
</evidence>
<dbReference type="AlphaFoldDB" id="A0A9D4PE11"/>
<dbReference type="CDD" id="cd00928">
    <property type="entry name" value="Cyt_c_Oxidase_VIIa"/>
    <property type="match status" value="1"/>
</dbReference>
<accession>A0A9D4PE11</accession>
<dbReference type="SUPFAM" id="SSF81419">
    <property type="entry name" value="Mitochondrial cytochrome c oxidase subunit VIIa"/>
    <property type="match status" value="1"/>
</dbReference>
<comment type="subcellular location">
    <subcellularLocation>
        <location evidence="1">Mitochondrion inner membrane</location>
    </subcellularLocation>
</comment>
<dbReference type="GO" id="GO:0097250">
    <property type="term" value="P:mitochondrial respirasome assembly"/>
    <property type="evidence" value="ECO:0007669"/>
    <property type="project" value="TreeGrafter"/>
</dbReference>
<dbReference type="GO" id="GO:0002082">
    <property type="term" value="P:regulation of oxidative phosphorylation"/>
    <property type="evidence" value="ECO:0007669"/>
    <property type="project" value="TreeGrafter"/>
</dbReference>
<evidence type="ECO:0000256" key="3">
    <source>
        <dbReference type="ARBA" id="ARBA00022792"/>
    </source>
</evidence>
<dbReference type="Proteomes" id="UP000821837">
    <property type="component" value="Chromosome 8"/>
</dbReference>
<dbReference type="InterPro" id="IPR039297">
    <property type="entry name" value="COX7a"/>
</dbReference>
<proteinExistence type="inferred from homology"/>
<dbReference type="GO" id="GO:0005743">
    <property type="term" value="C:mitochondrial inner membrane"/>
    <property type="evidence" value="ECO:0007669"/>
    <property type="project" value="UniProtKB-SubCell"/>
</dbReference>
<evidence type="ECO:0000313" key="9">
    <source>
        <dbReference type="Proteomes" id="UP000821837"/>
    </source>
</evidence>
<evidence type="ECO:0000256" key="6">
    <source>
        <dbReference type="ARBA" id="ARBA00023136"/>
    </source>
</evidence>
<comment type="caution">
    <text evidence="8">The sequence shown here is derived from an EMBL/GenBank/DDBJ whole genome shotgun (WGS) entry which is preliminary data.</text>
</comment>
<dbReference type="GO" id="GO:0006123">
    <property type="term" value="P:mitochondrial electron transport, cytochrome c to oxygen"/>
    <property type="evidence" value="ECO:0007669"/>
    <property type="project" value="InterPro"/>
</dbReference>
<keyword evidence="7" id="KW-0812">Transmembrane</keyword>
<dbReference type="FunFam" id="4.10.91.10:FF:000001">
    <property type="entry name" value="Cytochrome c oxidase subunit 7A1, mitochondrial"/>
    <property type="match status" value="1"/>
</dbReference>
<dbReference type="GO" id="GO:0045277">
    <property type="term" value="C:respiratory chain complex IV"/>
    <property type="evidence" value="ECO:0007669"/>
    <property type="project" value="InterPro"/>
</dbReference>